<dbReference type="PROSITE" id="PS50089">
    <property type="entry name" value="ZF_RING_2"/>
    <property type="match status" value="1"/>
</dbReference>
<evidence type="ECO:0000256" key="4">
    <source>
        <dbReference type="ARBA" id="ARBA00023254"/>
    </source>
</evidence>
<keyword evidence="3" id="KW-0862">Zinc</keyword>
<keyword evidence="4" id="KW-0469">Meiosis</keyword>
<dbReference type="PROSITE" id="PS00518">
    <property type="entry name" value="ZF_RING_1"/>
    <property type="match status" value="1"/>
</dbReference>
<dbReference type="Gene3D" id="3.30.40.10">
    <property type="entry name" value="Zinc/RING finger domain, C3HC4 (zinc finger)"/>
    <property type="match status" value="1"/>
</dbReference>
<dbReference type="PANTHER" id="PTHR22663:SF17">
    <property type="entry name" value="RING FINGER PROTEIN NARYA-RELATED"/>
    <property type="match status" value="1"/>
</dbReference>
<gene>
    <name evidence="9" type="primary">8240269</name>
    <name evidence="8" type="ORF">Phum_PHUM377640</name>
</gene>
<dbReference type="OMA" id="PICGANM"/>
<evidence type="ECO:0000256" key="6">
    <source>
        <dbReference type="SAM" id="Coils"/>
    </source>
</evidence>
<evidence type="ECO:0000256" key="1">
    <source>
        <dbReference type="ARBA" id="ARBA00022723"/>
    </source>
</evidence>
<evidence type="ECO:0000256" key="3">
    <source>
        <dbReference type="ARBA" id="ARBA00022833"/>
    </source>
</evidence>
<feature type="domain" description="RING-type" evidence="7">
    <location>
        <begin position="6"/>
        <end position="46"/>
    </location>
</feature>
<dbReference type="GO" id="GO:0019789">
    <property type="term" value="F:SUMO transferase activity"/>
    <property type="evidence" value="ECO:0007669"/>
    <property type="project" value="InterPro"/>
</dbReference>
<keyword evidence="10" id="KW-1185">Reference proteome</keyword>
<dbReference type="VEuPathDB" id="VectorBase:PHUM377640"/>
<dbReference type="GO" id="GO:0008270">
    <property type="term" value="F:zinc ion binding"/>
    <property type="evidence" value="ECO:0007669"/>
    <property type="project" value="UniProtKB-KW"/>
</dbReference>
<protein>
    <recommendedName>
        <fullName evidence="7">RING-type domain-containing protein</fullName>
    </recommendedName>
</protein>
<feature type="coiled-coil region" evidence="6">
    <location>
        <begin position="94"/>
        <end position="146"/>
    </location>
</feature>
<dbReference type="Proteomes" id="UP000009046">
    <property type="component" value="Unassembled WGS sequence"/>
</dbReference>
<evidence type="ECO:0000259" key="7">
    <source>
        <dbReference type="PROSITE" id="PS50089"/>
    </source>
</evidence>
<keyword evidence="2 5" id="KW-0863">Zinc-finger</keyword>
<dbReference type="InterPro" id="IPR042123">
    <property type="entry name" value="Zip3/RNF212-like"/>
</dbReference>
<dbReference type="KEGG" id="phu:Phum_PHUM377640"/>
<dbReference type="HOGENOM" id="CLU_957456_0_0_1"/>
<dbReference type="InterPro" id="IPR017907">
    <property type="entry name" value="Znf_RING_CS"/>
</dbReference>
<dbReference type="RefSeq" id="XP_002428368.1">
    <property type="nucleotide sequence ID" value="XM_002428323.1"/>
</dbReference>
<dbReference type="GO" id="GO:0007129">
    <property type="term" value="P:homologous chromosome pairing at meiosis"/>
    <property type="evidence" value="ECO:0007669"/>
    <property type="project" value="TreeGrafter"/>
</dbReference>
<dbReference type="GeneID" id="8240269"/>
<reference evidence="9" key="3">
    <citation type="submission" date="2021-02" db="UniProtKB">
        <authorList>
            <consortium name="EnsemblMetazoa"/>
        </authorList>
    </citation>
    <scope>IDENTIFICATION</scope>
    <source>
        <strain evidence="9">USDA</strain>
    </source>
</reference>
<evidence type="ECO:0000256" key="5">
    <source>
        <dbReference type="PROSITE-ProRule" id="PRU00175"/>
    </source>
</evidence>
<dbReference type="EnsemblMetazoa" id="PHUM377640-RA">
    <property type="protein sequence ID" value="PHUM377640-PA"/>
    <property type="gene ID" value="PHUM377640"/>
</dbReference>
<keyword evidence="6" id="KW-0175">Coiled coil</keyword>
<dbReference type="STRING" id="121224.E0VQH4"/>
<dbReference type="Pfam" id="PF14634">
    <property type="entry name" value="zf-RING_5"/>
    <property type="match status" value="1"/>
</dbReference>
<evidence type="ECO:0000313" key="8">
    <source>
        <dbReference type="EMBL" id="EEB15630.1"/>
    </source>
</evidence>
<dbReference type="GO" id="GO:0016925">
    <property type="term" value="P:protein sumoylation"/>
    <property type="evidence" value="ECO:0007669"/>
    <property type="project" value="TreeGrafter"/>
</dbReference>
<evidence type="ECO:0000313" key="10">
    <source>
        <dbReference type="Proteomes" id="UP000009046"/>
    </source>
</evidence>
<reference evidence="8" key="1">
    <citation type="submission" date="2007-04" db="EMBL/GenBank/DDBJ databases">
        <title>Annotation of Pediculus humanus corporis strain USDA.</title>
        <authorList>
            <person name="Kirkness E."/>
            <person name="Hannick L."/>
            <person name="Hass B."/>
            <person name="Bruggner R."/>
            <person name="Lawson D."/>
            <person name="Bidwell S."/>
            <person name="Joardar V."/>
            <person name="Caler E."/>
            <person name="Walenz B."/>
            <person name="Inman J."/>
            <person name="Schobel S."/>
            <person name="Galinsky K."/>
            <person name="Amedeo P."/>
            <person name="Strausberg R."/>
        </authorList>
    </citation>
    <scope>NUCLEOTIDE SEQUENCE</scope>
    <source>
        <strain evidence="8">USDA</strain>
    </source>
</reference>
<evidence type="ECO:0000313" key="9">
    <source>
        <dbReference type="EnsemblMetazoa" id="PHUM377640-PA"/>
    </source>
</evidence>
<accession>E0VQH4</accession>
<evidence type="ECO:0000256" key="2">
    <source>
        <dbReference type="ARBA" id="ARBA00022771"/>
    </source>
</evidence>
<dbReference type="CTD" id="8240269"/>
<keyword evidence="1" id="KW-0479">Metal-binding</keyword>
<dbReference type="SUPFAM" id="SSF57850">
    <property type="entry name" value="RING/U-box"/>
    <property type="match status" value="1"/>
</dbReference>
<dbReference type="GO" id="GO:0007131">
    <property type="term" value="P:reciprocal meiotic recombination"/>
    <property type="evidence" value="ECO:0007669"/>
    <property type="project" value="InterPro"/>
</dbReference>
<reference evidence="8" key="2">
    <citation type="submission" date="2007-04" db="EMBL/GenBank/DDBJ databases">
        <title>The genome of the human body louse.</title>
        <authorList>
            <consortium name="The Human Body Louse Genome Consortium"/>
            <person name="Kirkness E."/>
            <person name="Walenz B."/>
            <person name="Hass B."/>
            <person name="Bruggner R."/>
            <person name="Strausberg R."/>
        </authorList>
    </citation>
    <scope>NUCLEOTIDE SEQUENCE</scope>
    <source>
        <strain evidence="8">USDA</strain>
    </source>
</reference>
<dbReference type="InParanoid" id="E0VQH4"/>
<dbReference type="OrthoDB" id="2535391at2759"/>
<dbReference type="InterPro" id="IPR013083">
    <property type="entry name" value="Znf_RING/FYVE/PHD"/>
</dbReference>
<dbReference type="PANTHER" id="PTHR22663">
    <property type="entry name" value="RING FINGER PROTEIN NARYA-RELATED"/>
    <property type="match status" value="1"/>
</dbReference>
<organism>
    <name type="scientific">Pediculus humanus subsp. corporis</name>
    <name type="common">Body louse</name>
    <dbReference type="NCBI Taxonomy" id="121224"/>
    <lineage>
        <taxon>Eukaryota</taxon>
        <taxon>Metazoa</taxon>
        <taxon>Ecdysozoa</taxon>
        <taxon>Arthropoda</taxon>
        <taxon>Hexapoda</taxon>
        <taxon>Insecta</taxon>
        <taxon>Pterygota</taxon>
        <taxon>Neoptera</taxon>
        <taxon>Paraneoptera</taxon>
        <taxon>Psocodea</taxon>
        <taxon>Troctomorpha</taxon>
        <taxon>Phthiraptera</taxon>
        <taxon>Anoplura</taxon>
        <taxon>Pediculidae</taxon>
        <taxon>Pediculus</taxon>
    </lineage>
</organism>
<dbReference type="AlphaFoldDB" id="E0VQH4"/>
<name>E0VQH4_PEDHC</name>
<proteinExistence type="predicted"/>
<dbReference type="EMBL" id="AAZO01004418">
    <property type="status" value="NOT_ANNOTATED_CDS"/>
    <property type="molecule type" value="Genomic_DNA"/>
</dbReference>
<dbReference type="GO" id="GO:0000795">
    <property type="term" value="C:synaptonemal complex"/>
    <property type="evidence" value="ECO:0007669"/>
    <property type="project" value="InterPro"/>
</dbReference>
<dbReference type="InterPro" id="IPR001841">
    <property type="entry name" value="Znf_RING"/>
</dbReference>
<dbReference type="EMBL" id="DS235430">
    <property type="protein sequence ID" value="EEB15630.1"/>
    <property type="molecule type" value="Genomic_DNA"/>
</dbReference>
<sequence>MDWVHCNNCYVQPGELEVKFFITNCGHIYCDNCLKLNTSEKCIVCQVKYASLPLSSNMNSEIEIYFHDPVISLKKQIKILEFQQNHRIRLLSYNKEKLKNFNQLEKENWALKEKLSLLKQENSYLKNEVKRLFELLNRRNDGFEDEKNHLNYSKSTPKIYPLNQLQSKRVEETIFTNLNLYKFNNKFREDNSKKNSSTDSNYFILSDSNKCAKKKGNSKTYTFPEFSGSSSNRYTKILTSNINVSPRIKLSQQNKLLGEKMKHFDEEGGYNLPNVKQLTFLRVSELMGVIT</sequence>
<dbReference type="eggNOG" id="KOG4739">
    <property type="taxonomic scope" value="Eukaryota"/>
</dbReference>